<dbReference type="GO" id="GO:0030976">
    <property type="term" value="F:thiamine pyrophosphate binding"/>
    <property type="evidence" value="ECO:0007669"/>
    <property type="project" value="InterPro"/>
</dbReference>
<sequence length="564" mass="58289">MRDHHADTKRQGRDEMGDGQRSVARMIAAVLEDEGVTHVFGNPGSTELPLLDAVARAPGLSYVPALQEAVAVAMADGYAHAAGRVGVAHLHTASGLGHAMGAMIGAARMRTPLVVIAGQQDSRHLIRAPWLADDLVGIARPVVKHAHELTRPEDAGQVLRRAFALARAWPPGPVFLSLPVDLTLAAADPPPPRIPAPAPAAGDIDAAASMIAGAEADDLVLLVSDTLAGPQGMRAAIAFADATGCRVFATPVPRAHLFPTDHPGWRGVLPPDLAEIRSIMGDARLAVLAGEGAIRPYHYRPGPALPQGMRVIQLARDPAAPGLDVAADLVVGGDPAAGLAALSAVVARPGVAAVTMRRRAEKAVADAGFTARLDRLRDRLPLHPMIAADAVLKAAPRGVAVVNEASALIEGLRRLWQGGIGDRHDFVASAGLGWGMPAAAGVALATGRPVLCMTGDGGAMYAPQALWTAARLRLPVIFVILNNRRYDILMRTATAMGLESAAAGHAVGMVLDDPAIAFDQLAASMGVAHLRADTVAAIRDGLPGLLGAGRPAVLEITIGGADPY</sequence>
<evidence type="ECO:0000256" key="1">
    <source>
        <dbReference type="ARBA" id="ARBA00007812"/>
    </source>
</evidence>
<dbReference type="InterPro" id="IPR045229">
    <property type="entry name" value="TPP_enz"/>
</dbReference>
<dbReference type="InterPro" id="IPR029035">
    <property type="entry name" value="DHS-like_NAD/FAD-binding_dom"/>
</dbReference>
<reference evidence="8 9" key="1">
    <citation type="submission" date="2015-12" db="EMBL/GenBank/DDBJ databases">
        <title>Genome sequence of Tistrella mobilis MCCC 1A02139.</title>
        <authorList>
            <person name="Lu L."/>
            <person name="Lai Q."/>
            <person name="Shao Z."/>
            <person name="Qian P."/>
        </authorList>
    </citation>
    <scope>NUCLEOTIDE SEQUENCE [LARGE SCALE GENOMIC DNA]</scope>
    <source>
        <strain evidence="8 9">MCCC 1A02139</strain>
    </source>
</reference>
<dbReference type="AlphaFoldDB" id="A0A161R8V5"/>
<dbReference type="EMBL" id="LPZR01000002">
    <property type="protein sequence ID" value="KYO57823.1"/>
    <property type="molecule type" value="Genomic_DNA"/>
</dbReference>
<keyword evidence="2 3" id="KW-0786">Thiamine pyrophosphate</keyword>
<comment type="similarity">
    <text evidence="1 3">Belongs to the TPP enzyme family.</text>
</comment>
<dbReference type="InterPro" id="IPR012000">
    <property type="entry name" value="Thiamin_PyroP_enz_cen_dom"/>
</dbReference>
<evidence type="ECO:0000259" key="5">
    <source>
        <dbReference type="Pfam" id="PF00205"/>
    </source>
</evidence>
<feature type="domain" description="Thiamine pyrophosphate enzyme N-terminal TPP-binding" evidence="7">
    <location>
        <begin position="22"/>
        <end position="124"/>
    </location>
</feature>
<dbReference type="SUPFAM" id="SSF52518">
    <property type="entry name" value="Thiamin diphosphate-binding fold (THDP-binding)"/>
    <property type="match status" value="2"/>
</dbReference>
<dbReference type="GO" id="GO:0050660">
    <property type="term" value="F:flavin adenine dinucleotide binding"/>
    <property type="evidence" value="ECO:0007669"/>
    <property type="project" value="TreeGrafter"/>
</dbReference>
<dbReference type="InterPro" id="IPR029061">
    <property type="entry name" value="THDP-binding"/>
</dbReference>
<feature type="region of interest" description="Disordered" evidence="4">
    <location>
        <begin position="1"/>
        <end position="20"/>
    </location>
</feature>
<dbReference type="Gene3D" id="3.40.50.970">
    <property type="match status" value="2"/>
</dbReference>
<feature type="compositionally biased region" description="Basic and acidic residues" evidence="4">
    <location>
        <begin position="1"/>
        <end position="18"/>
    </location>
</feature>
<comment type="caution">
    <text evidence="8">The sequence shown here is derived from an EMBL/GenBank/DDBJ whole genome shotgun (WGS) entry which is preliminary data.</text>
</comment>
<dbReference type="PANTHER" id="PTHR18968:SF133">
    <property type="entry name" value="BENZOYLFORMATE DECARBOXYLASE"/>
    <property type="match status" value="1"/>
</dbReference>
<dbReference type="Proteomes" id="UP000075787">
    <property type="component" value="Unassembled WGS sequence"/>
</dbReference>
<evidence type="ECO:0000256" key="3">
    <source>
        <dbReference type="RuleBase" id="RU362132"/>
    </source>
</evidence>
<evidence type="ECO:0000256" key="4">
    <source>
        <dbReference type="SAM" id="MobiDB-lite"/>
    </source>
</evidence>
<dbReference type="SUPFAM" id="SSF52467">
    <property type="entry name" value="DHS-like NAD/FAD-binding domain"/>
    <property type="match status" value="1"/>
</dbReference>
<evidence type="ECO:0008006" key="10">
    <source>
        <dbReference type="Google" id="ProtNLM"/>
    </source>
</evidence>
<evidence type="ECO:0000259" key="7">
    <source>
        <dbReference type="Pfam" id="PF02776"/>
    </source>
</evidence>
<dbReference type="CDD" id="cd02002">
    <property type="entry name" value="TPP_BFDC"/>
    <property type="match status" value="1"/>
</dbReference>
<evidence type="ECO:0000313" key="9">
    <source>
        <dbReference type="Proteomes" id="UP000075787"/>
    </source>
</evidence>
<dbReference type="GO" id="GO:0000287">
    <property type="term" value="F:magnesium ion binding"/>
    <property type="evidence" value="ECO:0007669"/>
    <property type="project" value="InterPro"/>
</dbReference>
<dbReference type="CDD" id="cd07035">
    <property type="entry name" value="TPP_PYR_POX_like"/>
    <property type="match status" value="1"/>
</dbReference>
<dbReference type="GO" id="GO:0003984">
    <property type="term" value="F:acetolactate synthase activity"/>
    <property type="evidence" value="ECO:0007669"/>
    <property type="project" value="TreeGrafter"/>
</dbReference>
<evidence type="ECO:0000313" key="8">
    <source>
        <dbReference type="EMBL" id="KYO57823.1"/>
    </source>
</evidence>
<dbReference type="Pfam" id="PF00205">
    <property type="entry name" value="TPP_enzyme_M"/>
    <property type="match status" value="1"/>
</dbReference>
<feature type="domain" description="Thiamine pyrophosphate enzyme TPP-binding" evidence="6">
    <location>
        <begin position="430"/>
        <end position="556"/>
    </location>
</feature>
<dbReference type="InterPro" id="IPR011766">
    <property type="entry name" value="TPP_enzyme_TPP-bd"/>
</dbReference>
<gene>
    <name evidence="8" type="ORF">AUP44_01840</name>
</gene>
<dbReference type="RefSeq" id="WP_062761069.1">
    <property type="nucleotide sequence ID" value="NZ_CP121045.1"/>
</dbReference>
<dbReference type="GeneID" id="97241545"/>
<name>A0A161R8V5_9PROT</name>
<protein>
    <recommendedName>
        <fullName evidence="10">Thiamine pyrophosphate-binding protein</fullName>
    </recommendedName>
</protein>
<organism evidence="8 9">
    <name type="scientific">Tistrella mobilis</name>
    <dbReference type="NCBI Taxonomy" id="171437"/>
    <lineage>
        <taxon>Bacteria</taxon>
        <taxon>Pseudomonadati</taxon>
        <taxon>Pseudomonadota</taxon>
        <taxon>Alphaproteobacteria</taxon>
        <taxon>Geminicoccales</taxon>
        <taxon>Geminicoccaceae</taxon>
        <taxon>Tistrella</taxon>
    </lineage>
</organism>
<accession>A0A161R8V5</accession>
<dbReference type="InterPro" id="IPR012001">
    <property type="entry name" value="Thiamin_PyroP_enz_TPP-bd_dom"/>
</dbReference>
<proteinExistence type="inferred from homology"/>
<dbReference type="GO" id="GO:0019752">
    <property type="term" value="P:carboxylic acid metabolic process"/>
    <property type="evidence" value="ECO:0007669"/>
    <property type="project" value="UniProtKB-ARBA"/>
</dbReference>
<dbReference type="Pfam" id="PF02775">
    <property type="entry name" value="TPP_enzyme_C"/>
    <property type="match status" value="1"/>
</dbReference>
<dbReference type="Pfam" id="PF02776">
    <property type="entry name" value="TPP_enzyme_N"/>
    <property type="match status" value="1"/>
</dbReference>
<dbReference type="PANTHER" id="PTHR18968">
    <property type="entry name" value="THIAMINE PYROPHOSPHATE ENZYMES"/>
    <property type="match status" value="1"/>
</dbReference>
<dbReference type="Gene3D" id="3.40.50.1220">
    <property type="entry name" value="TPP-binding domain"/>
    <property type="match status" value="1"/>
</dbReference>
<evidence type="ECO:0000259" key="6">
    <source>
        <dbReference type="Pfam" id="PF02775"/>
    </source>
</evidence>
<evidence type="ECO:0000256" key="2">
    <source>
        <dbReference type="ARBA" id="ARBA00023052"/>
    </source>
</evidence>
<feature type="domain" description="Thiamine pyrophosphate enzyme central" evidence="5">
    <location>
        <begin position="204"/>
        <end position="342"/>
    </location>
</feature>